<dbReference type="InterPro" id="IPR004839">
    <property type="entry name" value="Aminotransferase_I/II_large"/>
</dbReference>
<comment type="caution">
    <text evidence="7">The sequence shown here is derived from an EMBL/GenBank/DDBJ whole genome shotgun (WGS) entry which is preliminary data.</text>
</comment>
<dbReference type="NCBIfam" id="TIGR04350">
    <property type="entry name" value="C_S_lyase_PatB"/>
    <property type="match status" value="1"/>
</dbReference>
<feature type="domain" description="Aminotransferase class I/classII large" evidence="6">
    <location>
        <begin position="27"/>
        <end position="376"/>
    </location>
</feature>
<dbReference type="Pfam" id="PF00155">
    <property type="entry name" value="Aminotran_1_2"/>
    <property type="match status" value="1"/>
</dbReference>
<dbReference type="Gene3D" id="3.90.1150.10">
    <property type="entry name" value="Aspartate Aminotransferase, domain 1"/>
    <property type="match status" value="1"/>
</dbReference>
<dbReference type="InterPro" id="IPR015424">
    <property type="entry name" value="PyrdxlP-dep_Trfase"/>
</dbReference>
<evidence type="ECO:0000256" key="2">
    <source>
        <dbReference type="ARBA" id="ARBA00012224"/>
    </source>
</evidence>
<dbReference type="GO" id="GO:0030170">
    <property type="term" value="F:pyridoxal phosphate binding"/>
    <property type="evidence" value="ECO:0007669"/>
    <property type="project" value="InterPro"/>
</dbReference>
<dbReference type="Gene3D" id="3.40.640.10">
    <property type="entry name" value="Type I PLP-dependent aspartate aminotransferase-like (Major domain)"/>
    <property type="match status" value="1"/>
</dbReference>
<dbReference type="PANTHER" id="PTHR43525:SF1">
    <property type="entry name" value="PROTEIN MALY"/>
    <property type="match status" value="1"/>
</dbReference>
<dbReference type="EC" id="4.4.1.13" evidence="2"/>
<comment type="similarity">
    <text evidence="5">Belongs to the class-II pyridoxal-phosphate-dependent aminotransferase family. MalY/PatB cystathionine beta-lyase subfamily.</text>
</comment>
<sequence length="384" mass="43319">MVYDFDEVIDRRSSDSEKWNQYEADVLPLWVADMDFRVAEPILRALHDRLSHGVFGYGEDGPGLREAVSERMERLYGWEVHPYEVVLFPGVITGFNLACQAFTKAGEGVLVQTPVYPPFLSAPLNAGALRQEMELSRQPDGRYTIDFERFESAMDLTTRLFLLCNPHNPVGRVYTREELQTMAEICLKRNVLICADEIHGELVFEGHRHIPIASLSPEISQATITLGSPSKAFNIPGLYCSYAIIQNPELRRRFQAARRGLVGHGNILGMVAGEAAYREGDEWLTQVLRYLQANRDLLFNVLRETMPGLKMALPEGTYLAWIDCRSAGICEKPGEFFLKEARVALVDGEVFGKGGDGFVRLNFGCRRGVLLEALERMREALVRK</sequence>
<dbReference type="SUPFAM" id="SSF53383">
    <property type="entry name" value="PLP-dependent transferases"/>
    <property type="match status" value="1"/>
</dbReference>
<dbReference type="GO" id="GO:0047804">
    <property type="term" value="F:cysteine-S-conjugate beta-lyase activity"/>
    <property type="evidence" value="ECO:0007669"/>
    <property type="project" value="UniProtKB-EC"/>
</dbReference>
<dbReference type="InterPro" id="IPR015421">
    <property type="entry name" value="PyrdxlP-dep_Trfase_major"/>
</dbReference>
<evidence type="ECO:0000256" key="5">
    <source>
        <dbReference type="ARBA" id="ARBA00037974"/>
    </source>
</evidence>
<keyword evidence="4 7" id="KW-0456">Lyase</keyword>
<evidence type="ECO:0000256" key="4">
    <source>
        <dbReference type="ARBA" id="ARBA00023239"/>
    </source>
</evidence>
<evidence type="ECO:0000259" key="6">
    <source>
        <dbReference type="Pfam" id="PF00155"/>
    </source>
</evidence>
<gene>
    <name evidence="7" type="ORF">ENT37_11190</name>
</gene>
<dbReference type="InterPro" id="IPR015422">
    <property type="entry name" value="PyrdxlP-dep_Trfase_small"/>
</dbReference>
<dbReference type="PANTHER" id="PTHR43525">
    <property type="entry name" value="PROTEIN MALY"/>
    <property type="match status" value="1"/>
</dbReference>
<comment type="cofactor">
    <cofactor evidence="1">
        <name>pyridoxal 5'-phosphate</name>
        <dbReference type="ChEBI" id="CHEBI:597326"/>
    </cofactor>
</comment>
<keyword evidence="3" id="KW-0663">Pyridoxal phosphate</keyword>
<organism evidence="7">
    <name type="scientific">Anaerolinea thermolimosa</name>
    <dbReference type="NCBI Taxonomy" id="229919"/>
    <lineage>
        <taxon>Bacteria</taxon>
        <taxon>Bacillati</taxon>
        <taxon>Chloroflexota</taxon>
        <taxon>Anaerolineae</taxon>
        <taxon>Anaerolineales</taxon>
        <taxon>Anaerolineaceae</taxon>
        <taxon>Anaerolinea</taxon>
    </lineage>
</organism>
<dbReference type="InterPro" id="IPR027619">
    <property type="entry name" value="C-S_lyase_PatB-like"/>
</dbReference>
<evidence type="ECO:0000256" key="1">
    <source>
        <dbReference type="ARBA" id="ARBA00001933"/>
    </source>
</evidence>
<protein>
    <recommendedName>
        <fullName evidence="2">cysteine-S-conjugate beta-lyase</fullName>
        <ecNumber evidence="2">4.4.1.13</ecNumber>
    </recommendedName>
</protein>
<name>A0A7C4KKG4_9CHLR</name>
<accession>A0A7C4KKG4</accession>
<dbReference type="CDD" id="cd00609">
    <property type="entry name" value="AAT_like"/>
    <property type="match status" value="1"/>
</dbReference>
<dbReference type="EMBL" id="DSYK01000554">
    <property type="protein sequence ID" value="HGS22419.1"/>
    <property type="molecule type" value="Genomic_DNA"/>
</dbReference>
<evidence type="ECO:0000313" key="7">
    <source>
        <dbReference type="EMBL" id="HGS22419.1"/>
    </source>
</evidence>
<dbReference type="InterPro" id="IPR051798">
    <property type="entry name" value="Class-II_PLP-Dep_Aminotrans"/>
</dbReference>
<dbReference type="AlphaFoldDB" id="A0A7C4KKG4"/>
<evidence type="ECO:0000256" key="3">
    <source>
        <dbReference type="ARBA" id="ARBA00022898"/>
    </source>
</evidence>
<proteinExistence type="inferred from homology"/>
<reference evidence="7" key="1">
    <citation type="journal article" date="2020" name="mSystems">
        <title>Genome- and Community-Level Interaction Insights into Carbon Utilization and Element Cycling Functions of Hydrothermarchaeota in Hydrothermal Sediment.</title>
        <authorList>
            <person name="Zhou Z."/>
            <person name="Liu Y."/>
            <person name="Xu W."/>
            <person name="Pan J."/>
            <person name="Luo Z.H."/>
            <person name="Li M."/>
        </authorList>
    </citation>
    <scope>NUCLEOTIDE SEQUENCE [LARGE SCALE GENOMIC DNA]</scope>
    <source>
        <strain evidence="7">SpSt-573</strain>
    </source>
</reference>